<dbReference type="Pfam" id="PF00486">
    <property type="entry name" value="Trans_reg_C"/>
    <property type="match status" value="1"/>
</dbReference>
<evidence type="ECO:0000256" key="3">
    <source>
        <dbReference type="ARBA" id="ARBA00023125"/>
    </source>
</evidence>
<dbReference type="SMART" id="SM01043">
    <property type="entry name" value="BTAD"/>
    <property type="match status" value="1"/>
</dbReference>
<comment type="caution">
    <text evidence="7">The sequence shown here is derived from an EMBL/GenBank/DDBJ whole genome shotgun (WGS) entry which is preliminary data.</text>
</comment>
<comment type="similarity">
    <text evidence="1">Belongs to the AfsR/DnrI/RedD regulatory family.</text>
</comment>
<dbReference type="InterPro" id="IPR027417">
    <property type="entry name" value="P-loop_NTPase"/>
</dbReference>
<reference evidence="7 8" key="1">
    <citation type="submission" date="2020-08" db="EMBL/GenBank/DDBJ databases">
        <title>Genomic Encyclopedia of Type Strains, Phase IV (KMG-IV): sequencing the most valuable type-strain genomes for metagenomic binning, comparative biology and taxonomic classification.</title>
        <authorList>
            <person name="Goeker M."/>
        </authorList>
    </citation>
    <scope>NUCLEOTIDE SEQUENCE [LARGE SCALE GENOMIC DNA]</scope>
    <source>
        <strain evidence="7 8">DSM 45385</strain>
    </source>
</reference>
<protein>
    <submittedName>
        <fullName evidence="7">DNA-binding SARP family transcriptional activator</fullName>
    </submittedName>
</protein>
<keyword evidence="4" id="KW-0804">Transcription</keyword>
<name>A0A7W8A4H3_9ACTN</name>
<dbReference type="InterPro" id="IPR036388">
    <property type="entry name" value="WH-like_DNA-bd_sf"/>
</dbReference>
<dbReference type="PRINTS" id="PR00364">
    <property type="entry name" value="DISEASERSIST"/>
</dbReference>
<evidence type="ECO:0000256" key="5">
    <source>
        <dbReference type="PROSITE-ProRule" id="PRU01091"/>
    </source>
</evidence>
<dbReference type="RefSeq" id="WP_184963929.1">
    <property type="nucleotide sequence ID" value="NZ_JACHIN010000005.1"/>
</dbReference>
<dbReference type="PROSITE" id="PS51755">
    <property type="entry name" value="OMPR_PHOB"/>
    <property type="match status" value="1"/>
</dbReference>
<dbReference type="PANTHER" id="PTHR35807:SF1">
    <property type="entry name" value="TRANSCRIPTIONAL REGULATOR REDD"/>
    <property type="match status" value="1"/>
</dbReference>
<dbReference type="Pfam" id="PF03704">
    <property type="entry name" value="BTAD"/>
    <property type="match status" value="1"/>
</dbReference>
<dbReference type="Gene3D" id="1.25.40.10">
    <property type="entry name" value="Tetratricopeptide repeat domain"/>
    <property type="match status" value="2"/>
</dbReference>
<dbReference type="GO" id="GO:0006355">
    <property type="term" value="P:regulation of DNA-templated transcription"/>
    <property type="evidence" value="ECO:0007669"/>
    <property type="project" value="InterPro"/>
</dbReference>
<dbReference type="SMART" id="SM00028">
    <property type="entry name" value="TPR"/>
    <property type="match status" value="4"/>
</dbReference>
<evidence type="ECO:0000256" key="4">
    <source>
        <dbReference type="ARBA" id="ARBA00023163"/>
    </source>
</evidence>
<dbReference type="EMBL" id="JACHIN010000005">
    <property type="protein sequence ID" value="MBB5078859.1"/>
    <property type="molecule type" value="Genomic_DNA"/>
</dbReference>
<evidence type="ECO:0000256" key="1">
    <source>
        <dbReference type="ARBA" id="ARBA00005820"/>
    </source>
</evidence>
<gene>
    <name evidence="7" type="ORF">HNR40_004345</name>
</gene>
<evidence type="ECO:0000313" key="8">
    <source>
        <dbReference type="Proteomes" id="UP000568380"/>
    </source>
</evidence>
<dbReference type="GO" id="GO:0003677">
    <property type="term" value="F:DNA binding"/>
    <property type="evidence" value="ECO:0007669"/>
    <property type="project" value="UniProtKB-UniRule"/>
</dbReference>
<dbReference type="InterPro" id="IPR051677">
    <property type="entry name" value="AfsR-DnrI-RedD_regulator"/>
</dbReference>
<keyword evidence="2" id="KW-0805">Transcription regulation</keyword>
<dbReference type="InterPro" id="IPR016032">
    <property type="entry name" value="Sig_transdc_resp-reg_C-effctor"/>
</dbReference>
<dbReference type="InterPro" id="IPR001867">
    <property type="entry name" value="OmpR/PhoB-type_DNA-bd"/>
</dbReference>
<keyword evidence="8" id="KW-1185">Reference proteome</keyword>
<dbReference type="Proteomes" id="UP000568380">
    <property type="component" value="Unassembled WGS sequence"/>
</dbReference>
<dbReference type="GO" id="GO:0000160">
    <property type="term" value="P:phosphorelay signal transduction system"/>
    <property type="evidence" value="ECO:0007669"/>
    <property type="project" value="InterPro"/>
</dbReference>
<dbReference type="SMART" id="SM00862">
    <property type="entry name" value="Trans_reg_C"/>
    <property type="match status" value="1"/>
</dbReference>
<dbReference type="GO" id="GO:0043531">
    <property type="term" value="F:ADP binding"/>
    <property type="evidence" value="ECO:0007669"/>
    <property type="project" value="InterPro"/>
</dbReference>
<dbReference type="PANTHER" id="PTHR35807">
    <property type="entry name" value="TRANSCRIPTIONAL REGULATOR REDD-RELATED"/>
    <property type="match status" value="1"/>
</dbReference>
<evidence type="ECO:0000313" key="7">
    <source>
        <dbReference type="EMBL" id="MBB5078859.1"/>
    </source>
</evidence>
<dbReference type="InterPro" id="IPR019734">
    <property type="entry name" value="TPR_rpt"/>
</dbReference>
<dbReference type="InterPro" id="IPR011990">
    <property type="entry name" value="TPR-like_helical_dom_sf"/>
</dbReference>
<dbReference type="SUPFAM" id="SSF46894">
    <property type="entry name" value="C-terminal effector domain of the bipartite response regulators"/>
    <property type="match status" value="1"/>
</dbReference>
<dbReference type="Pfam" id="PF13401">
    <property type="entry name" value="AAA_22"/>
    <property type="match status" value="1"/>
</dbReference>
<dbReference type="Gene3D" id="3.40.50.300">
    <property type="entry name" value="P-loop containing nucleotide triphosphate hydrolases"/>
    <property type="match status" value="1"/>
</dbReference>
<accession>A0A7W8A4H3</accession>
<dbReference type="Gene3D" id="1.10.10.10">
    <property type="entry name" value="Winged helix-like DNA-binding domain superfamily/Winged helix DNA-binding domain"/>
    <property type="match status" value="1"/>
</dbReference>
<dbReference type="Pfam" id="PF13424">
    <property type="entry name" value="TPR_12"/>
    <property type="match status" value="2"/>
</dbReference>
<dbReference type="SUPFAM" id="SSF52540">
    <property type="entry name" value="P-loop containing nucleoside triphosphate hydrolases"/>
    <property type="match status" value="1"/>
</dbReference>
<dbReference type="InterPro" id="IPR005158">
    <property type="entry name" value="BTAD"/>
</dbReference>
<feature type="DNA-binding region" description="OmpR/PhoB-type" evidence="5">
    <location>
        <begin position="1"/>
        <end position="94"/>
    </location>
</feature>
<sequence length="951" mass="104295">MRFKILGPLLVEHEGQELHLGGSLQRVVMAMLLLEANRVVPLERMIEAAWGENPPDTARNQVQIRISQLRRVLRDTAQPYQTLITRSPGYLVKVEPARLDLAEFDDLITRARGEEPERAARTLRAALALWRGPALSDVDSDLIRPMVHDLEERRLLAHEQCVELELGLGRHLELVGELRRLVEAHPLCERPHNHLMLALYRSGRQAEALDAFRAYREMLLDTLGLEPSDELRRLELAILNQEDELDRPAPPARLTPVPRQLPPMISTLAGRSAELTRLTGMLAGSGQDGPLPMAAVVGRAGVGKTELAVHAAHELSSHYPDGQLYVDLRDGQTEATDVLSMFLRALGVSAIPRSAEERGALFRSTVAGRRLLVLLDNAGSFEQIWPLLPGGAPCGVLVTGRERPIGMAEHWVVRLEVLDDAGSVRLLMGDVGERRAAAEPDALRRLAAQCGGLPLALRIAGARLAVRPQWTIETLVGLLSDSRTMLDVLSHGDLEVRASLEVSYRGLSARARTLFRRIGLVDSPQTTAWMAGALLDGDAERALDELVGASLLTVRGGHYAIHDLVRAFAGERAQTEERREQRLAALERACSAFVRLSERAHERYYGGHFTLLRGKAGPGPFAPTLADALIGDDPLTWLDGERATLLALVRQAAAHGLDELCWSIAMTAITLFETHGYFDEWRAVSELALKACREAGNIRGEGAMVYSLSSLAVFQQRYGEAHPMLTEALDLFDEIGETHGRALALRNMAMVERMRGDVAAARDRYEQALPLLRAVGDRAAEAHALVNLAVIHLERGTLDEGGPMLEQALEIFREEGVPRGEAQALNSIGRLALLRGEGRRALEAFEAASVIVRDVRDRIGEAYVMQGIAEARIALGQPDQAKGTLAAALDLAERLGERLIAGRIRLNLGLLMMEGGERAAESHLQEAYALFEEIGAEPWRAKAAEALARAR</sequence>
<dbReference type="SUPFAM" id="SSF48452">
    <property type="entry name" value="TPR-like"/>
    <property type="match status" value="3"/>
</dbReference>
<keyword evidence="3 5" id="KW-0238">DNA-binding</keyword>
<evidence type="ECO:0000259" key="6">
    <source>
        <dbReference type="PROSITE" id="PS51755"/>
    </source>
</evidence>
<dbReference type="CDD" id="cd15831">
    <property type="entry name" value="BTAD"/>
    <property type="match status" value="1"/>
</dbReference>
<dbReference type="AlphaFoldDB" id="A0A7W8A4H3"/>
<proteinExistence type="inferred from homology"/>
<organism evidence="7 8">
    <name type="scientific">Nonomuraea endophytica</name>
    <dbReference type="NCBI Taxonomy" id="714136"/>
    <lineage>
        <taxon>Bacteria</taxon>
        <taxon>Bacillati</taxon>
        <taxon>Actinomycetota</taxon>
        <taxon>Actinomycetes</taxon>
        <taxon>Streptosporangiales</taxon>
        <taxon>Streptosporangiaceae</taxon>
        <taxon>Nonomuraea</taxon>
    </lineage>
</organism>
<dbReference type="InterPro" id="IPR049945">
    <property type="entry name" value="AAA_22"/>
</dbReference>
<feature type="domain" description="OmpR/PhoB-type" evidence="6">
    <location>
        <begin position="1"/>
        <end position="94"/>
    </location>
</feature>
<evidence type="ECO:0000256" key="2">
    <source>
        <dbReference type="ARBA" id="ARBA00023015"/>
    </source>
</evidence>